<feature type="chain" id="PRO_5046720651" description="C1q domain-containing protein" evidence="2">
    <location>
        <begin position="20"/>
        <end position="372"/>
    </location>
</feature>
<evidence type="ECO:0008006" key="5">
    <source>
        <dbReference type="Google" id="ProtNLM"/>
    </source>
</evidence>
<evidence type="ECO:0000256" key="1">
    <source>
        <dbReference type="SAM" id="MobiDB-lite"/>
    </source>
</evidence>
<name>A0ABY0QPG7_9FLAO</name>
<evidence type="ECO:0000313" key="3">
    <source>
        <dbReference type="EMBL" id="SDL43708.1"/>
    </source>
</evidence>
<dbReference type="RefSeq" id="WP_089741022.1">
    <property type="nucleotide sequence ID" value="NZ_FNHD01000001.1"/>
</dbReference>
<feature type="region of interest" description="Disordered" evidence="1">
    <location>
        <begin position="27"/>
        <end position="49"/>
    </location>
</feature>
<protein>
    <recommendedName>
        <fullName evidence="5">C1q domain-containing protein</fullName>
    </recommendedName>
</protein>
<evidence type="ECO:0000256" key="2">
    <source>
        <dbReference type="SAM" id="SignalP"/>
    </source>
</evidence>
<reference evidence="3 4" key="1">
    <citation type="submission" date="2016-10" db="EMBL/GenBank/DDBJ databases">
        <authorList>
            <person name="Varghese N."/>
            <person name="Submissions S."/>
        </authorList>
    </citation>
    <scope>NUCLEOTIDE SEQUENCE [LARGE SCALE GENOMIC DNA]</scope>
    <source>
        <strain evidence="3 4">CGMCC 1.10941</strain>
    </source>
</reference>
<dbReference type="Proteomes" id="UP000199242">
    <property type="component" value="Unassembled WGS sequence"/>
</dbReference>
<accession>A0ABY0QPG7</accession>
<proteinExistence type="predicted"/>
<evidence type="ECO:0000313" key="4">
    <source>
        <dbReference type="Proteomes" id="UP000199242"/>
    </source>
</evidence>
<comment type="caution">
    <text evidence="3">The sequence shown here is derived from an EMBL/GenBank/DDBJ whole genome shotgun (WGS) entry which is preliminary data.</text>
</comment>
<keyword evidence="2" id="KW-0732">Signal</keyword>
<organism evidence="3 4">
    <name type="scientific">Chryseobacterium taihuense</name>
    <dbReference type="NCBI Taxonomy" id="1141221"/>
    <lineage>
        <taxon>Bacteria</taxon>
        <taxon>Pseudomonadati</taxon>
        <taxon>Bacteroidota</taxon>
        <taxon>Flavobacteriia</taxon>
        <taxon>Flavobacteriales</taxon>
        <taxon>Weeksellaceae</taxon>
        <taxon>Chryseobacterium group</taxon>
        <taxon>Chryseobacterium</taxon>
    </lineage>
</organism>
<dbReference type="EMBL" id="FNHD01000001">
    <property type="protein sequence ID" value="SDL43708.1"/>
    <property type="molecule type" value="Genomic_DNA"/>
</dbReference>
<keyword evidence="4" id="KW-1185">Reference proteome</keyword>
<sequence>MKSQIFILLSLAASSYAYSQTGRVGINTENPQNTFHIDGGKDNPLTGTPSDAQQANDVIITNDGKIGIGMTTPKNLLNISKKGNTTGVVNPFVDGITITADVNSTGFTGSGFYLEGANAIAGQRLFKLNYTRNTAGNSFLNFQAVADDASNNTRQIMSVYHNGNVGIGGNPNTTPAAERLDVVEGNVRVRTINTNVGNGTTDRRVVADANGILKTIDNEDYNFFHSRLINNQTLSSDALTNTVLFGIPIATSPFYTYNTSTGILTFNSSGLYFITYQGGFSEFAAGTHLLLGIINVATGQYIGRGSNWSALARTGNVGQMSSYTTMINVPSSGYQVRFIAYAGNSGSAVLLANETGGSGTGNVTNLTIQKTR</sequence>
<gene>
    <name evidence="3" type="ORF">SAMN05216273_101156</name>
</gene>
<feature type="signal peptide" evidence="2">
    <location>
        <begin position="1"/>
        <end position="19"/>
    </location>
</feature>